<dbReference type="InterPro" id="IPR019405">
    <property type="entry name" value="Lactonase_7-beta_prop"/>
</dbReference>
<sequence>MASQDQHLLMLGMINVSFIASALFDERANTVKLVDKIDSPFSPDWVTRHPVHCDLVYAACREDWKGQICLIQVSPEGKLAIIDEADSGLSDPAAMEMLPDCSGIVAAHFLGGGVTVMPLSEDGRFQQPKRTHTFMPAYTPQTHKRQDAPHSHHVVVHQGEIIVPDQGSSRVWRLGYSPSQGLKLLGPIDHFEEADGPRHVALHPNGKFIYVLNETSSILSVHTFPPPGSDSSCLARVPMHPPSDAENALGAPMMSSEIILTNGNIVCTNRDSPNPEMDAIAIFAANDDGSLGTPSFIWPGMKHVRALSASPDDRFICVAGRDAGGLTVYDQRWNVRGRLDLDNVAIPVWME</sequence>
<comment type="caution">
    <text evidence="2">The sequence shown here is derived from an EMBL/GenBank/DDBJ whole genome shotgun (WGS) entry which is preliminary data.</text>
</comment>
<evidence type="ECO:0008006" key="4">
    <source>
        <dbReference type="Google" id="ProtNLM"/>
    </source>
</evidence>
<dbReference type="PANTHER" id="PTHR30344">
    <property type="entry name" value="6-PHOSPHOGLUCONOLACTONASE-RELATED"/>
    <property type="match status" value="1"/>
</dbReference>
<keyword evidence="3" id="KW-1185">Reference proteome</keyword>
<dbReference type="OrthoDB" id="9972196at2759"/>
<dbReference type="Pfam" id="PF10282">
    <property type="entry name" value="Lactonase"/>
    <property type="match status" value="1"/>
</dbReference>
<dbReference type="AlphaFoldDB" id="A0A427XPP5"/>
<dbReference type="Gene3D" id="2.130.10.10">
    <property type="entry name" value="YVTN repeat-like/Quinoprotein amine dehydrogenase"/>
    <property type="match status" value="1"/>
</dbReference>
<comment type="similarity">
    <text evidence="1">Belongs to the cycloisomerase 2 family.</text>
</comment>
<name>A0A427XPP5_9TREE</name>
<dbReference type="GO" id="GO:0017057">
    <property type="term" value="F:6-phosphogluconolactonase activity"/>
    <property type="evidence" value="ECO:0007669"/>
    <property type="project" value="TreeGrafter"/>
</dbReference>
<reference evidence="2 3" key="1">
    <citation type="submission" date="2018-11" db="EMBL/GenBank/DDBJ databases">
        <title>Genome sequence of Saitozyma podzolica DSM 27192.</title>
        <authorList>
            <person name="Aliyu H."/>
            <person name="Gorte O."/>
            <person name="Ochsenreither K."/>
        </authorList>
    </citation>
    <scope>NUCLEOTIDE SEQUENCE [LARGE SCALE GENOMIC DNA]</scope>
    <source>
        <strain evidence="2 3">DSM 27192</strain>
    </source>
</reference>
<dbReference type="InterPro" id="IPR050282">
    <property type="entry name" value="Cycloisomerase_2"/>
</dbReference>
<dbReference type="InterPro" id="IPR011045">
    <property type="entry name" value="N2O_reductase_N"/>
</dbReference>
<dbReference type="STRING" id="1890683.A0A427XPP5"/>
<protein>
    <recommendedName>
        <fullName evidence="4">6-phosphogluconolactonase</fullName>
    </recommendedName>
</protein>
<accession>A0A427XPP5</accession>
<evidence type="ECO:0000313" key="2">
    <source>
        <dbReference type="EMBL" id="RSH80790.1"/>
    </source>
</evidence>
<dbReference type="EMBL" id="RSCD01000033">
    <property type="protein sequence ID" value="RSH80790.1"/>
    <property type="molecule type" value="Genomic_DNA"/>
</dbReference>
<dbReference type="InterPro" id="IPR015943">
    <property type="entry name" value="WD40/YVTN_repeat-like_dom_sf"/>
</dbReference>
<evidence type="ECO:0000256" key="1">
    <source>
        <dbReference type="ARBA" id="ARBA00005564"/>
    </source>
</evidence>
<dbReference type="SUPFAM" id="SSF50974">
    <property type="entry name" value="Nitrous oxide reductase, N-terminal domain"/>
    <property type="match status" value="1"/>
</dbReference>
<organism evidence="2 3">
    <name type="scientific">Saitozyma podzolica</name>
    <dbReference type="NCBI Taxonomy" id="1890683"/>
    <lineage>
        <taxon>Eukaryota</taxon>
        <taxon>Fungi</taxon>
        <taxon>Dikarya</taxon>
        <taxon>Basidiomycota</taxon>
        <taxon>Agaricomycotina</taxon>
        <taxon>Tremellomycetes</taxon>
        <taxon>Tremellales</taxon>
        <taxon>Trimorphomycetaceae</taxon>
        <taxon>Saitozyma</taxon>
    </lineage>
</organism>
<evidence type="ECO:0000313" key="3">
    <source>
        <dbReference type="Proteomes" id="UP000279259"/>
    </source>
</evidence>
<gene>
    <name evidence="2" type="ORF">EHS25_007126</name>
</gene>
<dbReference type="PANTHER" id="PTHR30344:SF1">
    <property type="entry name" value="6-PHOSPHOGLUCONOLACTONASE"/>
    <property type="match status" value="1"/>
</dbReference>
<proteinExistence type="inferred from homology"/>
<dbReference type="Proteomes" id="UP000279259">
    <property type="component" value="Unassembled WGS sequence"/>
</dbReference>